<dbReference type="EMBL" id="QWIM01003017">
    <property type="protein sequence ID" value="RMY05180.1"/>
    <property type="molecule type" value="Genomic_DNA"/>
</dbReference>
<evidence type="ECO:0000256" key="8">
    <source>
        <dbReference type="SAM" id="SignalP"/>
    </source>
</evidence>
<comment type="similarity">
    <text evidence="7">Belongs to the chloroperoxidase family.</text>
</comment>
<dbReference type="InterPro" id="IPR000028">
    <property type="entry name" value="Chloroperoxidase"/>
</dbReference>
<protein>
    <recommendedName>
        <fullName evidence="9">Heme haloperoxidase family profile domain-containing protein</fullName>
    </recommendedName>
</protein>
<comment type="caution">
    <text evidence="10">The sequence shown here is derived from an EMBL/GenBank/DDBJ whole genome shotgun (WGS) entry which is preliminary data.</text>
</comment>
<accession>A0A3M6YQ60</accession>
<organism evidence="10 11">
    <name type="scientific">Hortaea werneckii</name>
    <name type="common">Black yeast</name>
    <name type="synonym">Cladosporium werneckii</name>
    <dbReference type="NCBI Taxonomy" id="91943"/>
    <lineage>
        <taxon>Eukaryota</taxon>
        <taxon>Fungi</taxon>
        <taxon>Dikarya</taxon>
        <taxon>Ascomycota</taxon>
        <taxon>Pezizomycotina</taxon>
        <taxon>Dothideomycetes</taxon>
        <taxon>Dothideomycetidae</taxon>
        <taxon>Mycosphaerellales</taxon>
        <taxon>Teratosphaeriaceae</taxon>
        <taxon>Hortaea</taxon>
    </lineage>
</organism>
<feature type="signal peptide" evidence="8">
    <location>
        <begin position="1"/>
        <end position="17"/>
    </location>
</feature>
<keyword evidence="2" id="KW-0575">Peroxidase</keyword>
<evidence type="ECO:0000256" key="1">
    <source>
        <dbReference type="ARBA" id="ARBA00001970"/>
    </source>
</evidence>
<feature type="domain" description="Heme haloperoxidase family profile" evidence="9">
    <location>
        <begin position="52"/>
        <end position="204"/>
    </location>
</feature>
<evidence type="ECO:0000259" key="9">
    <source>
        <dbReference type="PROSITE" id="PS51405"/>
    </source>
</evidence>
<dbReference type="PANTHER" id="PTHR33577">
    <property type="entry name" value="STERIGMATOCYSTIN BIOSYNTHESIS PEROXIDASE STCC-RELATED"/>
    <property type="match status" value="1"/>
</dbReference>
<evidence type="ECO:0000313" key="11">
    <source>
        <dbReference type="Proteomes" id="UP000276864"/>
    </source>
</evidence>
<dbReference type="Proteomes" id="UP000276864">
    <property type="component" value="Unassembled WGS sequence"/>
</dbReference>
<reference evidence="10 11" key="1">
    <citation type="journal article" date="2018" name="BMC Genomics">
        <title>Genomic evidence for intraspecific hybridization in a clonal and extremely halotolerant yeast.</title>
        <authorList>
            <person name="Gostincar C."/>
            <person name="Stajich J.E."/>
            <person name="Zupancic J."/>
            <person name="Zalar P."/>
            <person name="Gunde-Cimerman N."/>
        </authorList>
    </citation>
    <scope>NUCLEOTIDE SEQUENCE [LARGE SCALE GENOMIC DNA]</scope>
    <source>
        <strain evidence="10 11">EXF-6651</strain>
    </source>
</reference>
<dbReference type="Pfam" id="PF01328">
    <property type="entry name" value="Peroxidase_2"/>
    <property type="match status" value="1"/>
</dbReference>
<dbReference type="AlphaFoldDB" id="A0A3M6YQ60"/>
<gene>
    <name evidence="10" type="ORF">D0866_15236</name>
</gene>
<evidence type="ECO:0000256" key="7">
    <source>
        <dbReference type="ARBA" id="ARBA00025795"/>
    </source>
</evidence>
<evidence type="ECO:0000256" key="3">
    <source>
        <dbReference type="ARBA" id="ARBA00022617"/>
    </source>
</evidence>
<dbReference type="GO" id="GO:0046872">
    <property type="term" value="F:metal ion binding"/>
    <property type="evidence" value="ECO:0007669"/>
    <property type="project" value="UniProtKB-KW"/>
</dbReference>
<keyword evidence="8" id="KW-0732">Signal</keyword>
<keyword evidence="6" id="KW-0408">Iron</keyword>
<keyword evidence="4" id="KW-0479">Metal-binding</keyword>
<keyword evidence="5" id="KW-0560">Oxidoreductase</keyword>
<feature type="non-terminal residue" evidence="10">
    <location>
        <position position="204"/>
    </location>
</feature>
<sequence>MRFTVALASVALPLISAYPALERDLGDTLSDVGIDVQGLLTSLTHPNPNDPRFTQFQKPGPNDVRSPCPGLNALANHGFIPRNGKDMTLPILIKGLKAGMNMAPDFTIAIGGVGLLSSDSPDTARSFDLNDLDQHNFPIEHDASLSRQDAYFGNDYSFYQPNWDMVLKYYQGKTVTDIPTASHAQRNRVANSRAINPEFVYGPR</sequence>
<evidence type="ECO:0000256" key="6">
    <source>
        <dbReference type="ARBA" id="ARBA00023004"/>
    </source>
</evidence>
<name>A0A3M6YQ60_HORWE</name>
<dbReference type="PROSITE" id="PS51405">
    <property type="entry name" value="HEME_HALOPEROXIDASE"/>
    <property type="match status" value="1"/>
</dbReference>
<evidence type="ECO:0000313" key="10">
    <source>
        <dbReference type="EMBL" id="RMY05180.1"/>
    </source>
</evidence>
<evidence type="ECO:0000256" key="5">
    <source>
        <dbReference type="ARBA" id="ARBA00023002"/>
    </source>
</evidence>
<evidence type="ECO:0000256" key="2">
    <source>
        <dbReference type="ARBA" id="ARBA00022559"/>
    </source>
</evidence>
<comment type="cofactor">
    <cofactor evidence="1">
        <name>heme b</name>
        <dbReference type="ChEBI" id="CHEBI:60344"/>
    </cofactor>
</comment>
<dbReference type="GO" id="GO:0004601">
    <property type="term" value="F:peroxidase activity"/>
    <property type="evidence" value="ECO:0007669"/>
    <property type="project" value="UniProtKB-KW"/>
</dbReference>
<dbReference type="Gene3D" id="1.10.489.10">
    <property type="entry name" value="Chloroperoxidase-like"/>
    <property type="match status" value="1"/>
</dbReference>
<dbReference type="PANTHER" id="PTHR33577:SF9">
    <property type="entry name" value="PEROXIDASE STCC"/>
    <property type="match status" value="1"/>
</dbReference>
<keyword evidence="3" id="KW-0349">Heme</keyword>
<proteinExistence type="inferred from homology"/>
<dbReference type="InterPro" id="IPR036851">
    <property type="entry name" value="Chloroperoxidase-like_sf"/>
</dbReference>
<evidence type="ECO:0000256" key="4">
    <source>
        <dbReference type="ARBA" id="ARBA00022723"/>
    </source>
</evidence>
<dbReference type="SUPFAM" id="SSF47571">
    <property type="entry name" value="Cloroperoxidase"/>
    <property type="match status" value="1"/>
</dbReference>
<feature type="chain" id="PRO_5018084403" description="Heme haloperoxidase family profile domain-containing protein" evidence="8">
    <location>
        <begin position="18"/>
        <end position="204"/>
    </location>
</feature>